<protein>
    <submittedName>
        <fullName evidence="1">Uncharacterized protein</fullName>
    </submittedName>
</protein>
<organism evidence="1">
    <name type="scientific">Sporolactobacillus sp. Y61</name>
    <dbReference type="NCBI Taxonomy" id="3160863"/>
    <lineage>
        <taxon>Bacteria</taxon>
        <taxon>Bacillati</taxon>
        <taxon>Bacillota</taxon>
        <taxon>Bacilli</taxon>
        <taxon>Bacillales</taxon>
        <taxon>Sporolactobacillaceae</taxon>
        <taxon>Sporolactobacillus</taxon>
    </lineage>
</organism>
<proteinExistence type="predicted"/>
<dbReference type="Pfam" id="PF26325">
    <property type="entry name" value="YhjD"/>
    <property type="match status" value="1"/>
</dbReference>
<reference evidence="1" key="1">
    <citation type="submission" date="2024-06" db="EMBL/GenBank/DDBJ databases">
        <authorList>
            <person name="Fan A."/>
            <person name="Zhang F.Y."/>
            <person name="Zhang L."/>
        </authorList>
    </citation>
    <scope>NUCLEOTIDE SEQUENCE</scope>
    <source>
        <strain evidence="1">Y61</strain>
    </source>
</reference>
<dbReference type="InterPro" id="IPR058600">
    <property type="entry name" value="YhjD-like"/>
</dbReference>
<dbReference type="AlphaFoldDB" id="A0AAU8ICR5"/>
<gene>
    <name evidence="1" type="ORF">ABNN70_10660</name>
</gene>
<accession>A0AAU8ICR5</accession>
<dbReference type="EMBL" id="CP159510">
    <property type="protein sequence ID" value="XCJ16149.1"/>
    <property type="molecule type" value="Genomic_DNA"/>
</dbReference>
<sequence>MNGSELTITEKRMIRRYIFLPLIRMALERDRRIIALTRTKFKTAYLNVIDIAINRVTADMRINKDEIFEHHIHMTRKNWLNYEVYTRGRVFQVSYHKSTAGDWIYERIGQYLGSG</sequence>
<name>A0AAU8ICR5_9BACL</name>
<dbReference type="RefSeq" id="WP_129929553.1">
    <property type="nucleotide sequence ID" value="NZ_CP159510.1"/>
</dbReference>
<evidence type="ECO:0000313" key="1">
    <source>
        <dbReference type="EMBL" id="XCJ16149.1"/>
    </source>
</evidence>